<dbReference type="FunFam" id="3.40.50.300:FF:000880">
    <property type="entry name" value="Primosomal protein DnaI"/>
    <property type="match status" value="1"/>
</dbReference>
<dbReference type="EMBL" id="JXBC01000001">
    <property type="protein sequence ID" value="KIU13322.1"/>
    <property type="molecule type" value="Genomic_DNA"/>
</dbReference>
<evidence type="ECO:0000313" key="1">
    <source>
        <dbReference type="EMBL" id="KIU13322.1"/>
    </source>
</evidence>
<dbReference type="CDD" id="cd00009">
    <property type="entry name" value="AAA"/>
    <property type="match status" value="1"/>
</dbReference>
<dbReference type="Pfam" id="PF00308">
    <property type="entry name" value="Bac_DnaA"/>
    <property type="match status" value="1"/>
</dbReference>
<name>A0A0C3G7L7_BACIU</name>
<dbReference type="Gene3D" id="3.40.50.300">
    <property type="entry name" value="P-loop containing nucleotide triphosphate hydrolases"/>
    <property type="match status" value="1"/>
</dbReference>
<accession>A0A0C3G7L7</accession>
<dbReference type="PANTHER" id="PTHR30050">
    <property type="entry name" value="CHROMOSOMAL REPLICATION INITIATOR PROTEIN DNAA"/>
    <property type="match status" value="1"/>
</dbReference>
<dbReference type="STRING" id="483913.AN935_14495"/>
<dbReference type="SUPFAM" id="SSF52540">
    <property type="entry name" value="P-loop containing nucleoside triphosphate hydrolases"/>
    <property type="match status" value="1"/>
</dbReference>
<comment type="caution">
    <text evidence="1">The sequence shown here is derived from an EMBL/GenBank/DDBJ whole genome shotgun (WGS) entry which is preliminary data.</text>
</comment>
<dbReference type="InterPro" id="IPR009928">
    <property type="entry name" value="DnaI_N"/>
</dbReference>
<dbReference type="PATRIC" id="fig|1423.134.peg.3804"/>
<dbReference type="RefSeq" id="WP_014480531.1">
    <property type="nucleotide sequence ID" value="NZ_AP024622.1"/>
</dbReference>
<organism evidence="1 2">
    <name type="scientific">Bacillus subtilis</name>
    <dbReference type="NCBI Taxonomy" id="1423"/>
    <lineage>
        <taxon>Bacteria</taxon>
        <taxon>Bacillati</taxon>
        <taxon>Bacillota</taxon>
        <taxon>Bacilli</taxon>
        <taxon>Bacillales</taxon>
        <taxon>Bacillaceae</taxon>
        <taxon>Bacillus</taxon>
    </lineage>
</organism>
<reference evidence="1 2" key="1">
    <citation type="submission" date="2014-12" db="EMBL/GenBank/DDBJ databases">
        <title>Comparative genome analysis of Bacillus coagulans HM-08, Clostridium butyricum HM-68, Bacillus subtilis HM-66 and Bacillus licheniformis BL-09.</title>
        <authorList>
            <person name="Zhang H."/>
        </authorList>
    </citation>
    <scope>NUCLEOTIDE SEQUENCE [LARGE SCALE GENOMIC DNA]</scope>
    <source>
        <strain evidence="1 2">HM-66</strain>
    </source>
</reference>
<gene>
    <name evidence="1" type="ORF">SC09_Contig17orf00547</name>
</gene>
<dbReference type="InterPro" id="IPR003593">
    <property type="entry name" value="AAA+_ATPase"/>
</dbReference>
<dbReference type="PANTHER" id="PTHR30050:SF8">
    <property type="entry name" value="PRIMOSOMAL PROTEIN DNAI"/>
    <property type="match status" value="1"/>
</dbReference>
<dbReference type="InterPro" id="IPR027417">
    <property type="entry name" value="P-loop_NTPase"/>
</dbReference>
<dbReference type="AlphaFoldDB" id="A0A0C3G7L7"/>
<dbReference type="NCBIfam" id="NF006505">
    <property type="entry name" value="PRK08939.1"/>
    <property type="match status" value="1"/>
</dbReference>
<evidence type="ECO:0000313" key="2">
    <source>
        <dbReference type="Proteomes" id="UP000032247"/>
    </source>
</evidence>
<dbReference type="GO" id="GO:0006260">
    <property type="term" value="P:DNA replication"/>
    <property type="evidence" value="ECO:0007669"/>
    <property type="project" value="TreeGrafter"/>
</dbReference>
<dbReference type="InterPro" id="IPR013317">
    <property type="entry name" value="DnaA_dom"/>
</dbReference>
<sequence>MEPIGRSLQGVTGRPDFQKRLEQMKEKVMKDQDVQAFLKENEEVIDQKMIEKSLNKLYEYIEQSKNCSYCSEDENCNNLLEGYHPKLVVNGRSIDIEYYECPVKRKLDQQKKQKSLMKSMYIQQDLLGATFQQVDISDPSRLAMFQHVTDFLKSYNETGKGKGLYLYGKFGVGKTFMLAAIANELAEKEYSSMIVYVPEFVRELKNSLQDQTLEEKLNMVKTTPVLMLDDIGAESMTSWVRDEVIGTVLQHRMSQQLPTFFSSNFSPDELKHHFTYSQRGEKEEVKAARLMERILYLAAPIRLDGENRRHP</sequence>
<dbReference type="Pfam" id="PF07319">
    <property type="entry name" value="DnaI_N"/>
    <property type="match status" value="1"/>
</dbReference>
<dbReference type="Proteomes" id="UP000032247">
    <property type="component" value="Unassembled WGS sequence"/>
</dbReference>
<dbReference type="SMART" id="SM00382">
    <property type="entry name" value="AAA"/>
    <property type="match status" value="1"/>
</dbReference>
<proteinExistence type="predicted"/>
<protein>
    <submittedName>
        <fullName evidence="1">Primosomal protein DnaI</fullName>
    </submittedName>
</protein>